<dbReference type="GeneTree" id="ENSGT00390000004456"/>
<dbReference type="VEuPathDB" id="HostDB:ENSCPOG00000003846"/>
<name>A0A286X918_CAVPO</name>
<accession>A0A286X918</accession>
<evidence type="ECO:0000313" key="2">
    <source>
        <dbReference type="Ensembl" id="ENSCPOP00000021915.1"/>
    </source>
</evidence>
<reference evidence="2" key="3">
    <citation type="submission" date="2025-09" db="UniProtKB">
        <authorList>
            <consortium name="Ensembl"/>
        </authorList>
    </citation>
    <scope>IDENTIFICATION</scope>
    <source>
        <strain evidence="2">2N</strain>
    </source>
</reference>
<dbReference type="GO" id="GO:0005852">
    <property type="term" value="C:eukaryotic translation initiation factor 3 complex"/>
    <property type="evidence" value="ECO:0007669"/>
    <property type="project" value="TreeGrafter"/>
</dbReference>
<dbReference type="InterPro" id="IPR040750">
    <property type="entry name" value="eIF3m_C_helix"/>
</dbReference>
<dbReference type="GO" id="GO:0002183">
    <property type="term" value="P:cytoplasmic translational initiation"/>
    <property type="evidence" value="ECO:0007669"/>
    <property type="project" value="TreeGrafter"/>
</dbReference>
<feature type="domain" description="eIF3 subunit M C-terminal helix" evidence="1">
    <location>
        <begin position="109"/>
        <end position="136"/>
    </location>
</feature>
<sequence length="143" mass="16518">VMVELLGSYTEDNASQARVDAHRCIVRALKDPNAFLFDHLLTLKPVKFLEGELIHDLLTIFVSAKLASYVKFYQNNKDFIDSLAVRTKMVYCKIDQTQRKVVVSHSTHRTFGKQQWQQLYDTLNAWKQNLNKVKNSLLSLSDT</sequence>
<evidence type="ECO:0000313" key="3">
    <source>
        <dbReference type="Proteomes" id="UP000005447"/>
    </source>
</evidence>
<dbReference type="SMR" id="A0A286X918"/>
<keyword evidence="3" id="KW-1185">Reference proteome</keyword>
<protein>
    <submittedName>
        <fullName evidence="2">Eukaryotic translation initiation factor 3 subunit M</fullName>
    </submittedName>
</protein>
<evidence type="ECO:0000259" key="1">
    <source>
        <dbReference type="Pfam" id="PF18005"/>
    </source>
</evidence>
<dbReference type="Bgee" id="ENSCPOG00000003846">
    <property type="expression patterns" value="Expressed in zone of skin and 13 other cell types or tissues"/>
</dbReference>
<dbReference type="Pfam" id="PF18005">
    <property type="entry name" value="eIF3m_C_helix"/>
    <property type="match status" value="1"/>
</dbReference>
<dbReference type="EMBL" id="AAKN02048412">
    <property type="status" value="NOT_ANNOTATED_CDS"/>
    <property type="molecule type" value="Genomic_DNA"/>
</dbReference>
<dbReference type="PANTHER" id="PTHR15350">
    <property type="entry name" value="COP9 SIGNALOSOME COMPLEX SUBUNIT 7/DENDRITIC CELL PROTEIN GA17"/>
    <property type="match status" value="1"/>
</dbReference>
<dbReference type="Ensembl" id="ENSCPOT00000038620.1">
    <property type="protein sequence ID" value="ENSCPOP00000021915.1"/>
    <property type="gene ID" value="ENSCPOG00000003846.4"/>
</dbReference>
<gene>
    <name evidence="2" type="primary">EIF3M</name>
</gene>
<dbReference type="InterPro" id="IPR045237">
    <property type="entry name" value="COPS7/eIF3m"/>
</dbReference>
<reference evidence="3" key="1">
    <citation type="journal article" date="2011" name="Nature">
        <title>A high-resolution map of human evolutionary constraint using 29 mammals.</title>
        <authorList>
            <person name="Lindblad-Toh K."/>
            <person name="Garber M."/>
            <person name="Zuk O."/>
            <person name="Lin M.F."/>
            <person name="Parker B.J."/>
            <person name="Washietl S."/>
            <person name="Kheradpour P."/>
            <person name="Ernst J."/>
            <person name="Jordan G."/>
            <person name="Mauceli E."/>
            <person name="Ward L.D."/>
            <person name="Lowe C.B."/>
            <person name="Holloway A.K."/>
            <person name="Clamp M."/>
            <person name="Gnerre S."/>
            <person name="Alfoldi J."/>
            <person name="Beal K."/>
            <person name="Chang J."/>
            <person name="Clawson H."/>
            <person name="Cuff J."/>
            <person name="Di Palma F."/>
            <person name="Fitzgerald S."/>
            <person name="Flicek P."/>
            <person name="Guttman M."/>
            <person name="Hubisz M.J."/>
            <person name="Jaffe D.B."/>
            <person name="Jungreis I."/>
            <person name="Kent W.J."/>
            <person name="Kostka D."/>
            <person name="Lara M."/>
            <person name="Martins A.L."/>
            <person name="Massingham T."/>
            <person name="Moltke I."/>
            <person name="Raney B.J."/>
            <person name="Rasmussen M.D."/>
            <person name="Robinson J."/>
            <person name="Stark A."/>
            <person name="Vilella A.J."/>
            <person name="Wen J."/>
            <person name="Xie X."/>
            <person name="Zody M.C."/>
            <person name="Baldwin J."/>
            <person name="Bloom T."/>
            <person name="Chin C.W."/>
            <person name="Heiman D."/>
            <person name="Nicol R."/>
            <person name="Nusbaum C."/>
            <person name="Young S."/>
            <person name="Wilkinson J."/>
            <person name="Worley K.C."/>
            <person name="Kovar C.L."/>
            <person name="Muzny D.M."/>
            <person name="Gibbs R.A."/>
            <person name="Cree A."/>
            <person name="Dihn H.H."/>
            <person name="Fowler G."/>
            <person name="Jhangiani S."/>
            <person name="Joshi V."/>
            <person name="Lee S."/>
            <person name="Lewis L.R."/>
            <person name="Nazareth L.V."/>
            <person name="Okwuonu G."/>
            <person name="Santibanez J."/>
            <person name="Warren W.C."/>
            <person name="Mardis E.R."/>
            <person name="Weinstock G.M."/>
            <person name="Wilson R.K."/>
            <person name="Delehaunty K."/>
            <person name="Dooling D."/>
            <person name="Fronik C."/>
            <person name="Fulton L."/>
            <person name="Fulton B."/>
            <person name="Graves T."/>
            <person name="Minx P."/>
            <person name="Sodergren E."/>
            <person name="Birney E."/>
            <person name="Margulies E.H."/>
            <person name="Herrero J."/>
            <person name="Green E.D."/>
            <person name="Haussler D."/>
            <person name="Siepel A."/>
            <person name="Goldman N."/>
            <person name="Pollard K.S."/>
            <person name="Pedersen J.S."/>
            <person name="Lander E.S."/>
            <person name="Kellis M."/>
        </authorList>
    </citation>
    <scope>NUCLEOTIDE SEQUENCE [LARGE SCALE GENOMIC DNA]</scope>
    <source>
        <strain evidence="3">2N</strain>
    </source>
</reference>
<dbReference type="PANTHER" id="PTHR15350:SF2">
    <property type="entry name" value="EUKARYOTIC TRANSLATION INITIATION FACTOR 3 SUBUNIT M"/>
    <property type="match status" value="1"/>
</dbReference>
<organism evidence="2 3">
    <name type="scientific">Cavia porcellus</name>
    <name type="common">Guinea pig</name>
    <dbReference type="NCBI Taxonomy" id="10141"/>
    <lineage>
        <taxon>Eukaryota</taxon>
        <taxon>Metazoa</taxon>
        <taxon>Chordata</taxon>
        <taxon>Craniata</taxon>
        <taxon>Vertebrata</taxon>
        <taxon>Euteleostomi</taxon>
        <taxon>Mammalia</taxon>
        <taxon>Eutheria</taxon>
        <taxon>Euarchontoglires</taxon>
        <taxon>Glires</taxon>
        <taxon>Rodentia</taxon>
        <taxon>Hystricomorpha</taxon>
        <taxon>Caviidae</taxon>
        <taxon>Cavia</taxon>
    </lineage>
</organism>
<reference evidence="2" key="2">
    <citation type="submission" date="2025-08" db="UniProtKB">
        <authorList>
            <consortium name="Ensembl"/>
        </authorList>
    </citation>
    <scope>IDENTIFICATION</scope>
    <source>
        <strain evidence="2">2N</strain>
    </source>
</reference>
<dbReference type="AlphaFoldDB" id="A0A286X918"/>
<dbReference type="Proteomes" id="UP000005447">
    <property type="component" value="Unassembled WGS sequence"/>
</dbReference>
<proteinExistence type="predicted"/>